<gene>
    <name evidence="1" type="ORF">PENSUB_4764</name>
</gene>
<protein>
    <submittedName>
        <fullName evidence="1">Uncharacterized protein</fullName>
    </submittedName>
</protein>
<dbReference type="Proteomes" id="UP000186955">
    <property type="component" value="Unassembled WGS sequence"/>
</dbReference>
<comment type="caution">
    <text evidence="1">The sequence shown here is derived from an EMBL/GenBank/DDBJ whole genome shotgun (WGS) entry which is preliminary data.</text>
</comment>
<evidence type="ECO:0000313" key="2">
    <source>
        <dbReference type="Proteomes" id="UP000186955"/>
    </source>
</evidence>
<accession>A0A1Q5UBL1</accession>
<evidence type="ECO:0000313" key="1">
    <source>
        <dbReference type="EMBL" id="OKP09840.1"/>
    </source>
</evidence>
<dbReference type="AlphaFoldDB" id="A0A1Q5UBL1"/>
<name>A0A1Q5UBL1_9EURO</name>
<keyword evidence="2" id="KW-1185">Reference proteome</keyword>
<organism evidence="1 2">
    <name type="scientific">Penicillium subrubescens</name>
    <dbReference type="NCBI Taxonomy" id="1316194"/>
    <lineage>
        <taxon>Eukaryota</taxon>
        <taxon>Fungi</taxon>
        <taxon>Dikarya</taxon>
        <taxon>Ascomycota</taxon>
        <taxon>Pezizomycotina</taxon>
        <taxon>Eurotiomycetes</taxon>
        <taxon>Eurotiomycetidae</taxon>
        <taxon>Eurotiales</taxon>
        <taxon>Aspergillaceae</taxon>
        <taxon>Penicillium</taxon>
    </lineage>
</organism>
<sequence length="131" mass="15240">MEPYHRALVVGNIAGFDEEAASSGELRFIWFDECGLVVHEARVEVEDAQKLAAFQYEWEPCVQLIRYRWMKGWPQEVHDAYNHYTNIKLDLEEQRGYFQNCNHLRGLSGLYTLPEEKNRSSSALTMGKQAI</sequence>
<reference evidence="1 2" key="1">
    <citation type="submission" date="2016-10" db="EMBL/GenBank/DDBJ databases">
        <title>Genome sequence of the ascomycete fungus Penicillium subrubescens.</title>
        <authorList>
            <person name="De Vries R.P."/>
            <person name="Peng M."/>
            <person name="Dilokpimol A."/>
            <person name="Hilden K."/>
            <person name="Makela M.R."/>
            <person name="Grigoriev I."/>
            <person name="Riley R."/>
            <person name="Granchi Z."/>
        </authorList>
    </citation>
    <scope>NUCLEOTIDE SEQUENCE [LARGE SCALE GENOMIC DNA]</scope>
    <source>
        <strain evidence="1 2">CBS 132785</strain>
    </source>
</reference>
<dbReference type="EMBL" id="MNBE01000438">
    <property type="protein sequence ID" value="OKP09840.1"/>
    <property type="molecule type" value="Genomic_DNA"/>
</dbReference>
<proteinExistence type="predicted"/>